<proteinExistence type="predicted"/>
<reference evidence="4 5" key="1">
    <citation type="journal article" date="2011" name="J. Bacteriol.">
        <title>Genome sequence of Microbacterium testaceum StLB037, an N-acylhomoserine lactone-degrading bacterium isolated from potato leaves.</title>
        <authorList>
            <person name="Morohoshi T."/>
            <person name="Wang W.-Z."/>
            <person name="Someya N."/>
            <person name="Ikeda T."/>
        </authorList>
    </citation>
    <scope>NUCLEOTIDE SEQUENCE [LARGE SCALE GENOMIC DNA]</scope>
    <source>
        <strain evidence="4 5">StLB037</strain>
    </source>
</reference>
<keyword evidence="2" id="KW-0812">Transmembrane</keyword>
<feature type="compositionally biased region" description="Low complexity" evidence="1">
    <location>
        <begin position="390"/>
        <end position="415"/>
    </location>
</feature>
<evidence type="ECO:0000313" key="5">
    <source>
        <dbReference type="Proteomes" id="UP000008975"/>
    </source>
</evidence>
<dbReference type="AlphaFoldDB" id="E8NBN4"/>
<keyword evidence="2" id="KW-1133">Transmembrane helix</keyword>
<feature type="domain" description="Glycerophosphoryl diester phosphodiesterase membrane" evidence="3">
    <location>
        <begin position="183"/>
        <end position="300"/>
    </location>
</feature>
<protein>
    <recommendedName>
        <fullName evidence="3">Glycerophosphoryl diester phosphodiesterase membrane domain-containing protein</fullName>
    </recommendedName>
</protein>
<evidence type="ECO:0000313" key="4">
    <source>
        <dbReference type="EMBL" id="BAJ73494.1"/>
    </source>
</evidence>
<feature type="compositionally biased region" description="Pro residues" evidence="1">
    <location>
        <begin position="447"/>
        <end position="477"/>
    </location>
</feature>
<dbReference type="Proteomes" id="UP000008975">
    <property type="component" value="Chromosome"/>
</dbReference>
<keyword evidence="2" id="KW-0472">Membrane</keyword>
<evidence type="ECO:0000256" key="1">
    <source>
        <dbReference type="SAM" id="MobiDB-lite"/>
    </source>
</evidence>
<evidence type="ECO:0000256" key="2">
    <source>
        <dbReference type="SAM" id="Phobius"/>
    </source>
</evidence>
<name>E8NBN4_MICTS</name>
<feature type="transmembrane region" description="Helical" evidence="2">
    <location>
        <begin position="81"/>
        <end position="103"/>
    </location>
</feature>
<dbReference type="InterPro" id="IPR018476">
    <property type="entry name" value="GlyceroP-diester-Pdiesterase_M"/>
</dbReference>
<feature type="region of interest" description="Disordered" evidence="1">
    <location>
        <begin position="387"/>
        <end position="522"/>
    </location>
</feature>
<feature type="transmembrane region" description="Helical" evidence="2">
    <location>
        <begin position="172"/>
        <end position="192"/>
    </location>
</feature>
<feature type="compositionally biased region" description="Low complexity" evidence="1">
    <location>
        <begin position="430"/>
        <end position="446"/>
    </location>
</feature>
<feature type="transmembrane region" description="Helical" evidence="2">
    <location>
        <begin position="40"/>
        <end position="69"/>
    </location>
</feature>
<reference key="2">
    <citation type="submission" date="2011-02" db="EMBL/GenBank/DDBJ databases">
        <title>Genome sequence of Microbacterium testaceum StLB037.</title>
        <authorList>
            <person name="Morohoshi T."/>
            <person name="Wang W.Z."/>
            <person name="Someya N."/>
            <person name="Ikeda T."/>
        </authorList>
    </citation>
    <scope>NUCLEOTIDE SEQUENCE</scope>
    <source>
        <strain>StLB037</strain>
    </source>
</reference>
<feature type="transmembrane region" description="Helical" evidence="2">
    <location>
        <begin position="198"/>
        <end position="216"/>
    </location>
</feature>
<organism evidence="4 5">
    <name type="scientific">Microbacterium testaceum (strain StLB037)</name>
    <dbReference type="NCBI Taxonomy" id="979556"/>
    <lineage>
        <taxon>Bacteria</taxon>
        <taxon>Bacillati</taxon>
        <taxon>Actinomycetota</taxon>
        <taxon>Actinomycetes</taxon>
        <taxon>Micrococcales</taxon>
        <taxon>Microbacteriaceae</taxon>
        <taxon>Microbacterium</taxon>
    </lineage>
</organism>
<dbReference type="STRING" id="979556.MTES_0530"/>
<dbReference type="KEGG" id="mts:MTES_0530"/>
<evidence type="ECO:0000259" key="3">
    <source>
        <dbReference type="Pfam" id="PF10110"/>
    </source>
</evidence>
<gene>
    <name evidence="4" type="ordered locus">MTES_0530</name>
</gene>
<sequence>MTAYPAWTPASRPGIVPLHPYGFGMILSRSFTALRHNPRVLLGFALVVQTVAYVILSVAVAGAAIASFSRLDTLREGSDDFNAVMAGSIAVTAVVALVLGVAASGLSVLVQGVVVAEVAHAVVAEKPTLKVVWRRVRPVFWRLIGYAALTFAAAFVVLAVLAAIVVPLSIAILPVGVLLGILLGLACIPLYLWLATKLFLVPSVIILEGAGIRAGIARSWRLTRGRFWSTFGVLVIISVAFSVVAQIISIPLSMGATLISTLIAPTGSAQPGAIVGYIVVQVIGQVGILLVQCIALVVQSTSAVLVYVDARMRVEGLDQDLASYVEARDAGADDLPDPYRVGIGRSVAPVQRWGAPVPGGVPAGWGPPSAAPYGAAPAAPPYGPAPTTPPYGGAPTTPPYGGAPSAAPYGAAPTGQPYGTAPAGQPYGSAPTTAPSGGVPAAAPPYAAAPPPPPAGAPAPAPAPAGAPAPAPAPAATPTPVAGDQSGLPATGGDTTSDEASDPPAPPSTTTWTAPGARPDDA</sequence>
<dbReference type="EMBL" id="AP012052">
    <property type="protein sequence ID" value="BAJ73494.1"/>
    <property type="molecule type" value="Genomic_DNA"/>
</dbReference>
<dbReference type="Pfam" id="PF10110">
    <property type="entry name" value="GPDPase_memb"/>
    <property type="match status" value="1"/>
</dbReference>
<dbReference type="eggNOG" id="COG5164">
    <property type="taxonomic scope" value="Bacteria"/>
</dbReference>
<feature type="transmembrane region" description="Helical" evidence="2">
    <location>
        <begin position="143"/>
        <end position="165"/>
    </location>
</feature>
<dbReference type="RefSeq" id="WP_013583621.1">
    <property type="nucleotide sequence ID" value="NC_015125.1"/>
</dbReference>
<dbReference type="HOGENOM" id="CLU_036814_2_0_11"/>
<feature type="transmembrane region" description="Helical" evidence="2">
    <location>
        <begin position="274"/>
        <end position="298"/>
    </location>
</feature>
<feature type="transmembrane region" description="Helical" evidence="2">
    <location>
        <begin position="228"/>
        <end position="254"/>
    </location>
</feature>
<accession>E8NBN4</accession>